<dbReference type="Proteomes" id="UP000240374">
    <property type="component" value="Segment"/>
</dbReference>
<evidence type="ECO:0000313" key="2">
    <source>
        <dbReference type="Proteomes" id="UP000240374"/>
    </source>
</evidence>
<sequence>MNGPQHHRQSPNGVENMYSQQAKQYLTQLMNGTLSLSQLEAINTDESREAISFSAKLFGDVTQETRTIYEAMKSTFVTKMKRSPANFKRLKANGIGADAAMALMGKNVEVTIGWGWLKEAKPWLKIVTPLPNGWNGYHFPLSAFLQNRDADQCRRIFQWIKDRQ</sequence>
<reference evidence="1" key="1">
    <citation type="submission" date="2018-04" db="EMBL/GenBank/DDBJ databases">
        <authorList>
            <person name="Djurhuus A.M."/>
            <person name="Carstens A.B."/>
            <person name="Hansen L.H."/>
        </authorList>
    </citation>
    <scope>NUCLEOTIDE SEQUENCE</scope>
</reference>
<evidence type="ECO:0000313" key="1">
    <source>
        <dbReference type="EMBL" id="AVV96148.1"/>
    </source>
</evidence>
<dbReference type="KEGG" id="vg:54986126"/>
<protein>
    <submittedName>
        <fullName evidence="1">Uncharacterized protein</fullName>
    </submittedName>
</protein>
<proteinExistence type="predicted"/>
<dbReference type="EMBL" id="MG018929">
    <property type="protein sequence ID" value="AVV96148.1"/>
    <property type="molecule type" value="Genomic_DNA"/>
</dbReference>
<organism evidence="1 2">
    <name type="scientific">Pseudomonas phage uligo</name>
    <dbReference type="NCBI Taxonomy" id="2048979"/>
    <lineage>
        <taxon>Viruses</taxon>
        <taxon>Duplodnaviria</taxon>
        <taxon>Heunggongvirae</taxon>
        <taxon>Uroviricota</taxon>
        <taxon>Caudoviricetes</taxon>
        <taxon>Autographivirales</taxon>
        <taxon>Autosignataviridae</taxon>
        <taxon>Colwellvirinae</taxon>
        <taxon>Uliginvirus</taxon>
        <taxon>Uliginvirus uligo</taxon>
    </lineage>
</organism>
<dbReference type="GeneID" id="54986126"/>
<keyword evidence="2" id="KW-1185">Reference proteome</keyword>
<name>A0A2R4LAR0_9CAUD</name>
<accession>A0A2R4LAR0</accession>
<dbReference type="RefSeq" id="YP_009795761.1">
    <property type="nucleotide sequence ID" value="NC_047894.1"/>
</dbReference>